<sequence>MPHTPAGPNDPQASGAQGATRAPMFGEADKPAIGLMCFVAAGMASPQACIPRTSPSTPAFRQ</sequence>
<reference evidence="2 3" key="1">
    <citation type="submission" date="2019-10" db="EMBL/GenBank/DDBJ databases">
        <title>Taxonomy of Antarctic Massilia spp.: description of Massilia rubra sp. nov., Massilia aquatica sp. nov., Massilia mucilaginosa sp. nov., Massilia frigida sp. nov. isolated from streams, lakes and regoliths.</title>
        <authorList>
            <person name="Holochova P."/>
            <person name="Sedlacek I."/>
            <person name="Kralova S."/>
            <person name="Maslanova I."/>
            <person name="Busse H.-J."/>
            <person name="Stankova E."/>
            <person name="Vrbovska V."/>
            <person name="Kovarovic V."/>
            <person name="Bartak M."/>
            <person name="Svec P."/>
            <person name="Pantucek R."/>
        </authorList>
    </citation>
    <scope>NUCLEOTIDE SEQUENCE [LARGE SCALE GENOMIC DNA]</scope>
    <source>
        <strain evidence="2 3">CCM 8695</strain>
    </source>
</reference>
<dbReference type="EMBL" id="WHJG01000019">
    <property type="protein sequence ID" value="NHZ81200.1"/>
    <property type="molecule type" value="Genomic_DNA"/>
</dbReference>
<keyword evidence="3" id="KW-1185">Reference proteome</keyword>
<evidence type="ECO:0000313" key="3">
    <source>
        <dbReference type="Proteomes" id="UP000621455"/>
    </source>
</evidence>
<name>A0ABX0NGQ9_9BURK</name>
<protein>
    <submittedName>
        <fullName evidence="2">Uncharacterized protein</fullName>
    </submittedName>
</protein>
<comment type="caution">
    <text evidence="2">The sequence shown here is derived from an EMBL/GenBank/DDBJ whole genome shotgun (WGS) entry which is preliminary data.</text>
</comment>
<proteinExistence type="predicted"/>
<organism evidence="2 3">
    <name type="scientific">Massilia frigida</name>
    <dbReference type="NCBI Taxonomy" id="2609281"/>
    <lineage>
        <taxon>Bacteria</taxon>
        <taxon>Pseudomonadati</taxon>
        <taxon>Pseudomonadota</taxon>
        <taxon>Betaproteobacteria</taxon>
        <taxon>Burkholderiales</taxon>
        <taxon>Oxalobacteraceae</taxon>
        <taxon>Telluria group</taxon>
        <taxon>Massilia</taxon>
    </lineage>
</organism>
<gene>
    <name evidence="2" type="ORF">F2P44_18245</name>
</gene>
<feature type="region of interest" description="Disordered" evidence="1">
    <location>
        <begin position="1"/>
        <end position="25"/>
    </location>
</feature>
<dbReference type="RefSeq" id="WP_167088530.1">
    <property type="nucleotide sequence ID" value="NZ_WHJG01000019.1"/>
</dbReference>
<accession>A0ABX0NGQ9</accession>
<evidence type="ECO:0000313" key="2">
    <source>
        <dbReference type="EMBL" id="NHZ81200.1"/>
    </source>
</evidence>
<dbReference type="Proteomes" id="UP000621455">
    <property type="component" value="Unassembled WGS sequence"/>
</dbReference>
<evidence type="ECO:0000256" key="1">
    <source>
        <dbReference type="SAM" id="MobiDB-lite"/>
    </source>
</evidence>